<sequence>MRTINKALIAAAIPAIAIAAPAQAQVGGGQITGVVPAVCEVQDLFASISFPDMNAGTTLSDGVTLTCNDVDGATVTLISSEGGMESDDNEDEEIEYQATLTSGVLAAPLVLDTTGAFNNDVSASTTIAGSPDLAAGAAGTLEIELLESASWAGGYSDTITVQLTAS</sequence>
<protein>
    <recommendedName>
        <fullName evidence="4">Spore coat protein U domain-containing protein</fullName>
    </recommendedName>
</protein>
<comment type="caution">
    <text evidence="2">The sequence shown here is derived from an EMBL/GenBank/DDBJ whole genome shotgun (WGS) entry which is preliminary data.</text>
</comment>
<keyword evidence="3" id="KW-1185">Reference proteome</keyword>
<feature type="signal peptide" evidence="1">
    <location>
        <begin position="1"/>
        <end position="24"/>
    </location>
</feature>
<keyword evidence="1" id="KW-0732">Signal</keyword>
<proteinExistence type="predicted"/>
<dbReference type="Proteomes" id="UP000635384">
    <property type="component" value="Unassembled WGS sequence"/>
</dbReference>
<reference evidence="2 3" key="1">
    <citation type="submission" date="2020-09" db="EMBL/GenBank/DDBJ databases">
        <authorList>
            <person name="Yoon J.-W."/>
        </authorList>
    </citation>
    <scope>NUCLEOTIDE SEQUENCE [LARGE SCALE GENOMIC DNA]</scope>
    <source>
        <strain evidence="2 3">KMU-140</strain>
    </source>
</reference>
<evidence type="ECO:0000256" key="1">
    <source>
        <dbReference type="SAM" id="SignalP"/>
    </source>
</evidence>
<name>A0ABR8KKZ6_9SPHN</name>
<evidence type="ECO:0008006" key="4">
    <source>
        <dbReference type="Google" id="ProtNLM"/>
    </source>
</evidence>
<evidence type="ECO:0000313" key="2">
    <source>
        <dbReference type="EMBL" id="MBD2840996.1"/>
    </source>
</evidence>
<organism evidence="2 3">
    <name type="scientific">Erythrobacter rubeus</name>
    <dbReference type="NCBI Taxonomy" id="2760803"/>
    <lineage>
        <taxon>Bacteria</taxon>
        <taxon>Pseudomonadati</taxon>
        <taxon>Pseudomonadota</taxon>
        <taxon>Alphaproteobacteria</taxon>
        <taxon>Sphingomonadales</taxon>
        <taxon>Erythrobacteraceae</taxon>
        <taxon>Erythrobacter/Porphyrobacter group</taxon>
        <taxon>Erythrobacter</taxon>
    </lineage>
</organism>
<dbReference type="RefSeq" id="WP_190786574.1">
    <property type="nucleotide sequence ID" value="NZ_JACXLC010000001.1"/>
</dbReference>
<dbReference type="EMBL" id="JACXLC010000001">
    <property type="protein sequence ID" value="MBD2840996.1"/>
    <property type="molecule type" value="Genomic_DNA"/>
</dbReference>
<accession>A0ABR8KKZ6</accession>
<feature type="chain" id="PRO_5046541609" description="Spore coat protein U domain-containing protein" evidence="1">
    <location>
        <begin position="25"/>
        <end position="166"/>
    </location>
</feature>
<evidence type="ECO:0000313" key="3">
    <source>
        <dbReference type="Proteomes" id="UP000635384"/>
    </source>
</evidence>
<gene>
    <name evidence="2" type="ORF">IB285_01870</name>
</gene>